<proteinExistence type="predicted"/>
<organism evidence="1 2">
    <name type="scientific">Falsiporphyromonas endometrii</name>
    <dbReference type="NCBI Taxonomy" id="1387297"/>
    <lineage>
        <taxon>Bacteria</taxon>
        <taxon>Pseudomonadati</taxon>
        <taxon>Bacteroidota</taxon>
        <taxon>Bacteroidia</taxon>
        <taxon>Bacteroidales</taxon>
        <taxon>Porphyromonadaceae</taxon>
        <taxon>Falsiporphyromonas</taxon>
    </lineage>
</organism>
<evidence type="ECO:0000313" key="2">
    <source>
        <dbReference type="Proteomes" id="UP001596020"/>
    </source>
</evidence>
<sequence length="89" mass="10019">MMISILLTIFLITISLGETLLQERKICLVKEEQTNNTSSLSYNLKNTLSLCAVKFILRGFHLLNTIILTGNQKAAQTTLFQSQILKFEG</sequence>
<gene>
    <name evidence="1" type="ORF">ACFO3G_07960</name>
</gene>
<reference evidence="2" key="1">
    <citation type="journal article" date="2019" name="Int. J. Syst. Evol. Microbiol.">
        <title>The Global Catalogue of Microorganisms (GCM) 10K type strain sequencing project: providing services to taxonomists for standard genome sequencing and annotation.</title>
        <authorList>
            <consortium name="The Broad Institute Genomics Platform"/>
            <consortium name="The Broad Institute Genome Sequencing Center for Infectious Disease"/>
            <person name="Wu L."/>
            <person name="Ma J."/>
        </authorList>
    </citation>
    <scope>NUCLEOTIDE SEQUENCE [LARGE SCALE GENOMIC DNA]</scope>
    <source>
        <strain evidence="2">CGMCC 4.7357</strain>
    </source>
</reference>
<dbReference type="Proteomes" id="UP001596020">
    <property type="component" value="Unassembled WGS sequence"/>
</dbReference>
<accession>A0ABV9K8K3</accession>
<dbReference type="EMBL" id="JBHSGO010000205">
    <property type="protein sequence ID" value="MFC4666525.1"/>
    <property type="molecule type" value="Genomic_DNA"/>
</dbReference>
<protein>
    <submittedName>
        <fullName evidence="1">Uncharacterized protein</fullName>
    </submittedName>
</protein>
<name>A0ABV9K8K3_9PORP</name>
<keyword evidence="2" id="KW-1185">Reference proteome</keyword>
<dbReference type="RefSeq" id="WP_380079677.1">
    <property type="nucleotide sequence ID" value="NZ_JBHSGO010000205.1"/>
</dbReference>
<comment type="caution">
    <text evidence="1">The sequence shown here is derived from an EMBL/GenBank/DDBJ whole genome shotgun (WGS) entry which is preliminary data.</text>
</comment>
<evidence type="ECO:0000313" key="1">
    <source>
        <dbReference type="EMBL" id="MFC4666525.1"/>
    </source>
</evidence>